<dbReference type="PANTHER" id="PTHR33164">
    <property type="entry name" value="TRANSCRIPTIONAL REGULATOR, MARR FAMILY"/>
    <property type="match status" value="1"/>
</dbReference>
<keyword evidence="3" id="KW-0804">Transcription</keyword>
<evidence type="ECO:0000313" key="6">
    <source>
        <dbReference type="Proteomes" id="UP001060919"/>
    </source>
</evidence>
<dbReference type="InterPro" id="IPR036388">
    <property type="entry name" value="WH-like_DNA-bd_sf"/>
</dbReference>
<dbReference type="Gene3D" id="1.10.10.10">
    <property type="entry name" value="Winged helix-like DNA-binding domain superfamily/Winged helix DNA-binding domain"/>
    <property type="match status" value="1"/>
</dbReference>
<keyword evidence="2" id="KW-0238">DNA-binding</keyword>
<protein>
    <submittedName>
        <fullName evidence="5">MarR family transcriptional regulator</fullName>
    </submittedName>
</protein>
<feature type="domain" description="HTH marR-type" evidence="4">
    <location>
        <begin position="16"/>
        <end position="149"/>
    </location>
</feature>
<dbReference type="PROSITE" id="PS50995">
    <property type="entry name" value="HTH_MARR_2"/>
    <property type="match status" value="1"/>
</dbReference>
<dbReference type="RefSeq" id="WP_264792702.1">
    <property type="nucleotide sequence ID" value="NZ_AP026867.1"/>
</dbReference>
<dbReference type="KEGG" id="aup:AsAng_0022520"/>
<evidence type="ECO:0000313" key="5">
    <source>
        <dbReference type="EMBL" id="BDS11538.1"/>
    </source>
</evidence>
<proteinExistence type="predicted"/>
<dbReference type="SUPFAM" id="SSF46785">
    <property type="entry name" value="Winged helix' DNA-binding domain"/>
    <property type="match status" value="1"/>
</dbReference>
<dbReference type="InterPro" id="IPR000835">
    <property type="entry name" value="HTH_MarR-typ"/>
</dbReference>
<reference evidence="5" key="1">
    <citation type="submission" date="2022-09" db="EMBL/GenBank/DDBJ databases">
        <title>Aureispira anguillicida sp. nov., isolated from Leptocephalus of Japanese eel Anguilla japonica.</title>
        <authorList>
            <person name="Yuasa K."/>
            <person name="Mekata T."/>
            <person name="Ikunari K."/>
        </authorList>
    </citation>
    <scope>NUCLEOTIDE SEQUENCE</scope>
    <source>
        <strain evidence="5">EL160426</strain>
    </source>
</reference>
<dbReference type="InterPro" id="IPR055166">
    <property type="entry name" value="Transc_reg_Sar_Rot_HTH"/>
</dbReference>
<dbReference type="Pfam" id="PF22381">
    <property type="entry name" value="Staph_reg_Sar_Rot"/>
    <property type="match status" value="1"/>
</dbReference>
<organism evidence="5 6">
    <name type="scientific">Aureispira anguillae</name>
    <dbReference type="NCBI Taxonomy" id="2864201"/>
    <lineage>
        <taxon>Bacteria</taxon>
        <taxon>Pseudomonadati</taxon>
        <taxon>Bacteroidota</taxon>
        <taxon>Saprospiria</taxon>
        <taxon>Saprospirales</taxon>
        <taxon>Saprospiraceae</taxon>
        <taxon>Aureispira</taxon>
    </lineage>
</organism>
<dbReference type="InterPro" id="IPR036390">
    <property type="entry name" value="WH_DNA-bd_sf"/>
</dbReference>
<dbReference type="SMART" id="SM00347">
    <property type="entry name" value="HTH_MARR"/>
    <property type="match status" value="1"/>
</dbReference>
<dbReference type="PANTHER" id="PTHR33164:SF101">
    <property type="entry name" value="TRANSCRIPTIONAL REPRESSOR MPRA"/>
    <property type="match status" value="1"/>
</dbReference>
<dbReference type="Proteomes" id="UP001060919">
    <property type="component" value="Chromosome"/>
</dbReference>
<evidence type="ECO:0000259" key="4">
    <source>
        <dbReference type="PROSITE" id="PS50995"/>
    </source>
</evidence>
<dbReference type="InterPro" id="IPR039422">
    <property type="entry name" value="MarR/SlyA-like"/>
</dbReference>
<dbReference type="PRINTS" id="PR00598">
    <property type="entry name" value="HTHMARR"/>
</dbReference>
<sequence>MATIDELTKTKFTDDRHRLVTNIMYTSNWIKNLFTELLKPYGLSVQQFNILRILRGAKDWVAMNDVKRLMIEKAPNATRLSDKLLEKKLIERKRSEQDRRMVYLRISDAGLAVLEQLDLIKEGEHIDFIGRITEEEAKALNLVIDKLRG</sequence>
<keyword evidence="1" id="KW-0805">Transcription regulation</keyword>
<dbReference type="GO" id="GO:0003677">
    <property type="term" value="F:DNA binding"/>
    <property type="evidence" value="ECO:0007669"/>
    <property type="project" value="UniProtKB-KW"/>
</dbReference>
<name>A0A915YEI3_9BACT</name>
<dbReference type="GO" id="GO:0003700">
    <property type="term" value="F:DNA-binding transcription factor activity"/>
    <property type="evidence" value="ECO:0007669"/>
    <property type="project" value="InterPro"/>
</dbReference>
<dbReference type="GO" id="GO:0006950">
    <property type="term" value="P:response to stress"/>
    <property type="evidence" value="ECO:0007669"/>
    <property type="project" value="TreeGrafter"/>
</dbReference>
<evidence type="ECO:0000256" key="1">
    <source>
        <dbReference type="ARBA" id="ARBA00023015"/>
    </source>
</evidence>
<evidence type="ECO:0000256" key="2">
    <source>
        <dbReference type="ARBA" id="ARBA00023125"/>
    </source>
</evidence>
<keyword evidence="6" id="KW-1185">Reference proteome</keyword>
<evidence type="ECO:0000256" key="3">
    <source>
        <dbReference type="ARBA" id="ARBA00023163"/>
    </source>
</evidence>
<accession>A0A915YEI3</accession>
<dbReference type="AlphaFoldDB" id="A0A915YEI3"/>
<gene>
    <name evidence="5" type="ORF">AsAng_0022520</name>
</gene>
<dbReference type="EMBL" id="AP026867">
    <property type="protein sequence ID" value="BDS11538.1"/>
    <property type="molecule type" value="Genomic_DNA"/>
</dbReference>